<protein>
    <recommendedName>
        <fullName evidence="4">NfeD-like C-terminal domain-containing protein</fullName>
    </recommendedName>
</protein>
<accession>A0ABZ0S4W9</accession>
<sequence length="144" mass="15082">MAKPIRLPSSAADRPTSSPRGGCLAQWGNSPGASQGAQEHGGQADGVGFGLQLLTMGNVCWRNLETAAVIGDMIHGVGEKAARPTGRIVERSDQTRLGLEQGVVWVQQEGDGVGEVELLENDARVVRESGNVVLKILSAPRLGC</sequence>
<organism evidence="2 3">
    <name type="scientific">Thiorhodovibrio winogradskyi</name>
    <dbReference type="NCBI Taxonomy" id="77007"/>
    <lineage>
        <taxon>Bacteria</taxon>
        <taxon>Pseudomonadati</taxon>
        <taxon>Pseudomonadota</taxon>
        <taxon>Gammaproteobacteria</taxon>
        <taxon>Chromatiales</taxon>
        <taxon>Chromatiaceae</taxon>
        <taxon>Thiorhodovibrio</taxon>
    </lineage>
</organism>
<evidence type="ECO:0000256" key="1">
    <source>
        <dbReference type="SAM" id="MobiDB-lite"/>
    </source>
</evidence>
<feature type="region of interest" description="Disordered" evidence="1">
    <location>
        <begin position="1"/>
        <end position="42"/>
    </location>
</feature>
<name>A0ABZ0S4W9_9GAMM</name>
<gene>
    <name evidence="2" type="ORF">Thiowin_00465</name>
</gene>
<proteinExistence type="predicted"/>
<evidence type="ECO:0000313" key="3">
    <source>
        <dbReference type="Proteomes" id="UP001432180"/>
    </source>
</evidence>
<evidence type="ECO:0000313" key="2">
    <source>
        <dbReference type="EMBL" id="WPL15564.1"/>
    </source>
</evidence>
<keyword evidence="3" id="KW-1185">Reference proteome</keyword>
<evidence type="ECO:0008006" key="4">
    <source>
        <dbReference type="Google" id="ProtNLM"/>
    </source>
</evidence>
<reference evidence="2 3" key="1">
    <citation type="journal article" date="2023" name="Microorganisms">
        <title>Thiorhodovibrio frisius and Trv. litoralis spp. nov., Two Novel Members from a Clade of Fastidious Purple Sulfur Bacteria That Exhibit Unique Red-Shifted Light-Harvesting Capabilities.</title>
        <authorList>
            <person name="Methner A."/>
            <person name="Kuzyk S.B."/>
            <person name="Petersen J."/>
            <person name="Bauer S."/>
            <person name="Brinkmann H."/>
            <person name="Sichau K."/>
            <person name="Wanner G."/>
            <person name="Wolf J."/>
            <person name="Neumann-Schaal M."/>
            <person name="Henke P."/>
            <person name="Tank M."/>
            <person name="Sproer C."/>
            <person name="Bunk B."/>
            <person name="Overmann J."/>
        </authorList>
    </citation>
    <scope>NUCLEOTIDE SEQUENCE [LARGE SCALE GENOMIC DNA]</scope>
    <source>
        <strain evidence="2 3">DSM 6702</strain>
    </source>
</reference>
<dbReference type="EMBL" id="CP121472">
    <property type="protein sequence ID" value="WPL15564.1"/>
    <property type="molecule type" value="Genomic_DNA"/>
</dbReference>
<dbReference type="Proteomes" id="UP001432180">
    <property type="component" value="Chromosome"/>
</dbReference>
<feature type="compositionally biased region" description="Polar residues" evidence="1">
    <location>
        <begin position="27"/>
        <end position="37"/>
    </location>
</feature>